<keyword evidence="3" id="KW-1185">Reference proteome</keyword>
<dbReference type="Proteomes" id="UP001482620">
    <property type="component" value="Unassembled WGS sequence"/>
</dbReference>
<gene>
    <name evidence="2" type="ORF">ILYODFUR_020443</name>
</gene>
<comment type="caution">
    <text evidence="2">The sequence shown here is derived from an EMBL/GenBank/DDBJ whole genome shotgun (WGS) entry which is preliminary data.</text>
</comment>
<evidence type="ECO:0000313" key="2">
    <source>
        <dbReference type="EMBL" id="MEQ2225742.1"/>
    </source>
</evidence>
<feature type="region of interest" description="Disordered" evidence="1">
    <location>
        <begin position="50"/>
        <end position="74"/>
    </location>
</feature>
<dbReference type="EMBL" id="JAHRIQ010013694">
    <property type="protein sequence ID" value="MEQ2225742.1"/>
    <property type="molecule type" value="Genomic_DNA"/>
</dbReference>
<name>A0ABV0T2G6_9TELE</name>
<accession>A0ABV0T2G6</accession>
<evidence type="ECO:0000256" key="1">
    <source>
        <dbReference type="SAM" id="MobiDB-lite"/>
    </source>
</evidence>
<proteinExistence type="predicted"/>
<organism evidence="2 3">
    <name type="scientific">Ilyodon furcidens</name>
    <name type="common">goldbreast splitfin</name>
    <dbReference type="NCBI Taxonomy" id="33524"/>
    <lineage>
        <taxon>Eukaryota</taxon>
        <taxon>Metazoa</taxon>
        <taxon>Chordata</taxon>
        <taxon>Craniata</taxon>
        <taxon>Vertebrata</taxon>
        <taxon>Euteleostomi</taxon>
        <taxon>Actinopterygii</taxon>
        <taxon>Neopterygii</taxon>
        <taxon>Teleostei</taxon>
        <taxon>Neoteleostei</taxon>
        <taxon>Acanthomorphata</taxon>
        <taxon>Ovalentaria</taxon>
        <taxon>Atherinomorphae</taxon>
        <taxon>Cyprinodontiformes</taxon>
        <taxon>Goodeidae</taxon>
        <taxon>Ilyodon</taxon>
    </lineage>
</organism>
<protein>
    <submittedName>
        <fullName evidence="2">Uncharacterized protein</fullName>
    </submittedName>
</protein>
<reference evidence="2 3" key="1">
    <citation type="submission" date="2021-06" db="EMBL/GenBank/DDBJ databases">
        <authorList>
            <person name="Palmer J.M."/>
        </authorList>
    </citation>
    <scope>NUCLEOTIDE SEQUENCE [LARGE SCALE GENOMIC DNA]</scope>
    <source>
        <strain evidence="3">if_2019</strain>
        <tissue evidence="2">Muscle</tissue>
    </source>
</reference>
<evidence type="ECO:0000313" key="3">
    <source>
        <dbReference type="Proteomes" id="UP001482620"/>
    </source>
</evidence>
<sequence length="88" mass="9580">MVICSQSTGVKAGVVPWLQLFETNQEEIKEEQIPSSSMNPVYACAGVPSFGDQSPHSLDQRENPHPVHRSQSPHCSATDLTLTCLSTL</sequence>